<dbReference type="SUPFAM" id="SSF50346">
    <property type="entry name" value="PRC-barrel domain"/>
    <property type="match status" value="1"/>
</dbReference>
<dbReference type="InterPro" id="IPR011033">
    <property type="entry name" value="PRC_barrel-like_sf"/>
</dbReference>
<dbReference type="EMBL" id="JAPFQA010000019">
    <property type="protein sequence ID" value="MCZ8547948.1"/>
    <property type="molecule type" value="Genomic_DNA"/>
</dbReference>
<reference evidence="3" key="1">
    <citation type="submission" date="2022-11" db="EMBL/GenBank/DDBJ databases">
        <authorList>
            <person name="Coimbra C."/>
        </authorList>
    </citation>
    <scope>NUCLEOTIDE SEQUENCE</scope>
    <source>
        <strain evidence="3">Jales19</strain>
    </source>
</reference>
<gene>
    <name evidence="3" type="ORF">OOJ09_27540</name>
</gene>
<dbReference type="Gene3D" id="2.30.30.240">
    <property type="entry name" value="PRC-barrel domain"/>
    <property type="match status" value="1"/>
</dbReference>
<evidence type="ECO:0000313" key="4">
    <source>
        <dbReference type="Proteomes" id="UP001152178"/>
    </source>
</evidence>
<sequence>MRLSIFLAAAVGVGIGLVAAAAASAADVEGLPGAQPPKEQIAQKCLGDLQAFEEQLWRVGFGALPPRGYGVPVPPGYSDFYLYGVEATPRKKMQALRDAAYVYAFDGDEPSCQRELAAMRAVYDEHQKLIGAESDDPNVRTAWRRAHLARAEPVAKMDHLMRADVLIGSEVRNLKDERLGEIADFVLNPQKRDILYVLVSRGGFLGFGGKLVAVRWNDLRATEDHELYVLDVPPKTMDKAPPVDRRNFATTASGEWQRSLDQYWDRALK</sequence>
<feature type="chain" id="PRO_5045682275" evidence="1">
    <location>
        <begin position="26"/>
        <end position="269"/>
    </location>
</feature>
<protein>
    <submittedName>
        <fullName evidence="3">PRC-barrel domain-containing protein</fullName>
    </submittedName>
</protein>
<evidence type="ECO:0000256" key="1">
    <source>
        <dbReference type="SAM" id="SignalP"/>
    </source>
</evidence>
<dbReference type="Pfam" id="PF05239">
    <property type="entry name" value="PRC"/>
    <property type="match status" value="1"/>
</dbReference>
<evidence type="ECO:0000313" key="3">
    <source>
        <dbReference type="EMBL" id="MCZ8547948.1"/>
    </source>
</evidence>
<name>A0ABT4R314_9HYPH</name>
<feature type="domain" description="PRC-barrel" evidence="2">
    <location>
        <begin position="161"/>
        <end position="223"/>
    </location>
</feature>
<dbReference type="InterPro" id="IPR027275">
    <property type="entry name" value="PRC-brl_dom"/>
</dbReference>
<organism evidence="3 4">
    <name type="scientific">Mesorhizobium qingshengii</name>
    <dbReference type="NCBI Taxonomy" id="1165689"/>
    <lineage>
        <taxon>Bacteria</taxon>
        <taxon>Pseudomonadati</taxon>
        <taxon>Pseudomonadota</taxon>
        <taxon>Alphaproteobacteria</taxon>
        <taxon>Hyphomicrobiales</taxon>
        <taxon>Phyllobacteriaceae</taxon>
        <taxon>Mesorhizobium</taxon>
    </lineage>
</organism>
<comment type="caution">
    <text evidence="3">The sequence shown here is derived from an EMBL/GenBank/DDBJ whole genome shotgun (WGS) entry which is preliminary data.</text>
</comment>
<feature type="signal peptide" evidence="1">
    <location>
        <begin position="1"/>
        <end position="25"/>
    </location>
</feature>
<evidence type="ECO:0000259" key="2">
    <source>
        <dbReference type="Pfam" id="PF05239"/>
    </source>
</evidence>
<keyword evidence="1" id="KW-0732">Signal</keyword>
<proteinExistence type="predicted"/>
<dbReference type="PANTHER" id="PTHR36505">
    <property type="entry name" value="BLR1072 PROTEIN"/>
    <property type="match status" value="1"/>
</dbReference>
<dbReference type="PANTHER" id="PTHR36505:SF1">
    <property type="entry name" value="BLR1072 PROTEIN"/>
    <property type="match status" value="1"/>
</dbReference>
<dbReference type="RefSeq" id="WP_269908209.1">
    <property type="nucleotide sequence ID" value="NZ_JAPFQA010000019.1"/>
</dbReference>
<accession>A0ABT4R314</accession>
<keyword evidence="4" id="KW-1185">Reference proteome</keyword>
<dbReference type="Proteomes" id="UP001152178">
    <property type="component" value="Unassembled WGS sequence"/>
</dbReference>